<evidence type="ECO:0000313" key="21">
    <source>
        <dbReference type="EMBL" id="EON62277.1"/>
    </source>
</evidence>
<evidence type="ECO:0000256" key="11">
    <source>
        <dbReference type="ARBA" id="ARBA00043670"/>
    </source>
</evidence>
<dbReference type="InterPro" id="IPR000560">
    <property type="entry name" value="His_Pase_clade-2"/>
</dbReference>
<evidence type="ECO:0000256" key="17">
    <source>
        <dbReference type="ARBA" id="ARBA00044262"/>
    </source>
</evidence>
<comment type="similarity">
    <text evidence="2">Belongs to the histidine acid phosphatase family.</text>
</comment>
<dbReference type="EMBL" id="JH767558">
    <property type="protein sequence ID" value="EON62277.1"/>
    <property type="molecule type" value="Genomic_DNA"/>
</dbReference>
<feature type="disulfide bond" evidence="19">
    <location>
        <begin position="211"/>
        <end position="466"/>
    </location>
</feature>
<feature type="disulfide bond" evidence="19">
    <location>
        <begin position="29"/>
        <end position="38"/>
    </location>
</feature>
<keyword evidence="5" id="KW-0964">Secreted</keyword>
<evidence type="ECO:0000256" key="18">
    <source>
        <dbReference type="PIRSR" id="PIRSR000894-1"/>
    </source>
</evidence>
<dbReference type="EC" id="3.1.3.8" evidence="4"/>
<evidence type="ECO:0000256" key="3">
    <source>
        <dbReference type="ARBA" id="ARBA00011245"/>
    </source>
</evidence>
<evidence type="ECO:0000256" key="9">
    <source>
        <dbReference type="ARBA" id="ARBA00041857"/>
    </source>
</evidence>
<keyword evidence="20" id="KW-0732">Signal</keyword>
<evidence type="ECO:0000256" key="1">
    <source>
        <dbReference type="ARBA" id="ARBA00004613"/>
    </source>
</evidence>
<evidence type="ECO:0000313" key="22">
    <source>
        <dbReference type="Proteomes" id="UP000016924"/>
    </source>
</evidence>
<gene>
    <name evidence="21" type="ORF">W97_01498</name>
</gene>
<dbReference type="InterPro" id="IPR016274">
    <property type="entry name" value="Histidine_acid_Pase_euk"/>
</dbReference>
<sequence length="468" mass="52491">MVVVASSVFILLLTVLSRSSHAAPGRNTCDSLENGYQCRPNVTHHWGQYSSYFSVPSDISDEIPHGCRVTFAQVLSRHGARDPTTYKTALYKVLVDNIQRSVTSFKGKYSFLKNYEYSLGAEQLSVFGQQQMFNSGAKFYNRYGALAGQNPLFIRTTVSHRVIVSAENFTQGYHEMMRHDKDASRKGDYPYSPVVLDKNQGPNVTLSHNLCDAYERRNRSISDEARETWASVFIPPIWTRLHRDLPGLDSVNLRLSDIVLLMDLCPFETVASPTGAISPFCYLFSEQEWQQYSYFKSVNTYYAFSHGATLGPTQGVGWVNELIARMTASPVEDVTSVNHTLDDDTKTFPVGKGHVLFADFGHDNGMTTIFSAMGLYNDTKPLAFDHLDSAKTNGGYSAAWTVPFAARMYVEKMECEGEKKELVRVIVNDRVQPLKQCGADRLGRCTLDAFVSSLEFARNGGKWDKCFT</sequence>
<feature type="chain" id="PRO_5004450517" description="Phytase A" evidence="20">
    <location>
        <begin position="23"/>
        <end position="468"/>
    </location>
</feature>
<evidence type="ECO:0000256" key="6">
    <source>
        <dbReference type="ARBA" id="ARBA00022801"/>
    </source>
</evidence>
<evidence type="ECO:0000256" key="5">
    <source>
        <dbReference type="ARBA" id="ARBA00022525"/>
    </source>
</evidence>
<comment type="subcellular location">
    <subcellularLocation>
        <location evidence="1">Secreted</location>
    </subcellularLocation>
</comment>
<comment type="catalytic activity">
    <reaction evidence="14">
        <text>1D-myo-inositol 1,2,4,5,6-pentakisphosphate + H2O = 1D-myo-inositol 1,2,5,6-tetrakisphosphate + phosphate</text>
        <dbReference type="Rhea" id="RHEA:77115"/>
        <dbReference type="ChEBI" id="CHEBI:15377"/>
        <dbReference type="ChEBI" id="CHEBI:43474"/>
        <dbReference type="ChEBI" id="CHEBI:57798"/>
        <dbReference type="ChEBI" id="CHEBI:195535"/>
    </reaction>
    <physiologicalReaction direction="left-to-right" evidence="14">
        <dbReference type="Rhea" id="RHEA:77116"/>
    </physiologicalReaction>
</comment>
<comment type="catalytic activity">
    <reaction evidence="13">
        <text>1D-myo-inositol 1,2,6-trisphosphate + H2O = 1D-myo-inositol 1,2-bisphosphate + phosphate</text>
        <dbReference type="Rhea" id="RHEA:77131"/>
        <dbReference type="ChEBI" id="CHEBI:15377"/>
        <dbReference type="ChEBI" id="CHEBI:43474"/>
        <dbReference type="ChEBI" id="CHEBI:195537"/>
        <dbReference type="ChEBI" id="CHEBI:195539"/>
    </reaction>
    <physiologicalReaction direction="left-to-right" evidence="13">
        <dbReference type="Rhea" id="RHEA:77132"/>
    </physiologicalReaction>
</comment>
<dbReference type="OrthoDB" id="6509975at2759"/>
<dbReference type="PIRSF" id="PIRSF000894">
    <property type="entry name" value="Acid_phosphatase"/>
    <property type="match status" value="1"/>
</dbReference>
<keyword evidence="6" id="KW-0378">Hydrolase</keyword>
<dbReference type="Proteomes" id="UP000016924">
    <property type="component" value="Unassembled WGS sequence"/>
</dbReference>
<feature type="active site" description="Nucleophile" evidence="18">
    <location>
        <position position="78"/>
    </location>
</feature>
<name>R7YK24_CONA1</name>
<reference evidence="22" key="1">
    <citation type="submission" date="2012-06" db="EMBL/GenBank/DDBJ databases">
        <title>The genome sequence of Coniosporium apollinis CBS 100218.</title>
        <authorList>
            <consortium name="The Broad Institute Genome Sequencing Platform"/>
            <person name="Cuomo C."/>
            <person name="Gorbushina A."/>
            <person name="Noack S."/>
            <person name="Walker B."/>
            <person name="Young S.K."/>
            <person name="Zeng Q."/>
            <person name="Gargeya S."/>
            <person name="Fitzgerald M."/>
            <person name="Haas B."/>
            <person name="Abouelleil A."/>
            <person name="Alvarado L."/>
            <person name="Arachchi H.M."/>
            <person name="Berlin A.M."/>
            <person name="Chapman S.B."/>
            <person name="Goldberg J."/>
            <person name="Griggs A."/>
            <person name="Gujja S."/>
            <person name="Hansen M."/>
            <person name="Howarth C."/>
            <person name="Imamovic A."/>
            <person name="Larimer J."/>
            <person name="McCowan C."/>
            <person name="Montmayeur A."/>
            <person name="Murphy C."/>
            <person name="Neiman D."/>
            <person name="Pearson M."/>
            <person name="Priest M."/>
            <person name="Roberts A."/>
            <person name="Saif S."/>
            <person name="Shea T."/>
            <person name="Sisk P."/>
            <person name="Sykes S."/>
            <person name="Wortman J."/>
            <person name="Nusbaum C."/>
            <person name="Birren B."/>
        </authorList>
    </citation>
    <scope>NUCLEOTIDE SEQUENCE [LARGE SCALE GENOMIC DNA]</scope>
    <source>
        <strain evidence="22">CBS 100218</strain>
    </source>
</reference>
<evidence type="ECO:0000256" key="13">
    <source>
        <dbReference type="ARBA" id="ARBA00043721"/>
    </source>
</evidence>
<feature type="disulfide bond" evidence="19">
    <location>
        <begin position="265"/>
        <end position="281"/>
    </location>
</feature>
<comment type="catalytic activity">
    <reaction evidence="15">
        <text>1D-myo-inositol hexakisphosphate + H2O = 1D-myo-inositol 1,2,4,5,6-pentakisphosphate + phosphate</text>
        <dbReference type="Rhea" id="RHEA:16989"/>
        <dbReference type="ChEBI" id="CHEBI:15377"/>
        <dbReference type="ChEBI" id="CHEBI:43474"/>
        <dbReference type="ChEBI" id="CHEBI:57798"/>
        <dbReference type="ChEBI" id="CHEBI:58130"/>
        <dbReference type="EC" id="3.1.3.8"/>
    </reaction>
    <physiologicalReaction direction="left-to-right" evidence="15">
        <dbReference type="Rhea" id="RHEA:16990"/>
    </physiologicalReaction>
</comment>
<dbReference type="HOGENOM" id="CLU_020880_0_0_1"/>
<dbReference type="eggNOG" id="KOG1382">
    <property type="taxonomic scope" value="Eukaryota"/>
</dbReference>
<accession>R7YK24</accession>
<dbReference type="PROSITE" id="PS00616">
    <property type="entry name" value="HIS_ACID_PHOSPHAT_1"/>
    <property type="match status" value="1"/>
</dbReference>
<keyword evidence="7 19" id="KW-1015">Disulfide bond</keyword>
<dbReference type="GO" id="GO:0016158">
    <property type="term" value="F:inositol hexakisphosphate 3-phosphatase activity"/>
    <property type="evidence" value="ECO:0007669"/>
    <property type="project" value="UniProtKB-EC"/>
</dbReference>
<dbReference type="AlphaFoldDB" id="R7YK24"/>
<dbReference type="PANTHER" id="PTHR20963">
    <property type="entry name" value="MULTIPLE INOSITOL POLYPHOSPHATE PHOSPHATASE-RELATED"/>
    <property type="match status" value="1"/>
</dbReference>
<evidence type="ECO:0000256" key="14">
    <source>
        <dbReference type="ARBA" id="ARBA00043748"/>
    </source>
</evidence>
<dbReference type="InterPro" id="IPR029033">
    <property type="entry name" value="His_PPase_superfam"/>
</dbReference>
<protein>
    <recommendedName>
        <fullName evidence="16">Phytase A</fullName>
        <ecNumber evidence="4">3.1.3.8</ecNumber>
    </recommendedName>
    <alternativeName>
        <fullName evidence="17">Histidine acid phosphatase phyA</fullName>
    </alternativeName>
    <alternativeName>
        <fullName evidence="10">Myo-inositol hexakisphosphate phosphohydrolase A</fullName>
    </alternativeName>
    <alternativeName>
        <fullName evidence="9">Myo-inositol-hexaphosphate 3-phosphohydrolase A</fullName>
    </alternativeName>
</protein>
<evidence type="ECO:0000256" key="4">
    <source>
        <dbReference type="ARBA" id="ARBA00012632"/>
    </source>
</evidence>
<dbReference type="STRING" id="1168221.R7YK24"/>
<dbReference type="Pfam" id="PF00328">
    <property type="entry name" value="His_Phos_2"/>
    <property type="match status" value="1"/>
</dbReference>
<dbReference type="CDD" id="cd07061">
    <property type="entry name" value="HP_HAP_like"/>
    <property type="match status" value="1"/>
</dbReference>
<dbReference type="GO" id="GO:0005576">
    <property type="term" value="C:extracellular region"/>
    <property type="evidence" value="ECO:0007669"/>
    <property type="project" value="UniProtKB-SubCell"/>
</dbReference>
<evidence type="ECO:0000256" key="12">
    <source>
        <dbReference type="ARBA" id="ARBA00043675"/>
    </source>
</evidence>
<keyword evidence="8" id="KW-0325">Glycoprotein</keyword>
<dbReference type="PROSITE" id="PS00778">
    <property type="entry name" value="HIS_ACID_PHOSPHAT_2"/>
    <property type="match status" value="1"/>
</dbReference>
<proteinExistence type="inferred from homology"/>
<evidence type="ECO:0000256" key="10">
    <source>
        <dbReference type="ARBA" id="ARBA00042300"/>
    </source>
</evidence>
<keyword evidence="22" id="KW-1185">Reference proteome</keyword>
<feature type="disulfide bond" evidence="19">
    <location>
        <begin position="67"/>
        <end position="415"/>
    </location>
</feature>
<evidence type="ECO:0000256" key="16">
    <source>
        <dbReference type="ARBA" id="ARBA00044106"/>
    </source>
</evidence>
<dbReference type="PANTHER" id="PTHR20963:SF24">
    <property type="entry name" value="3-PHYTASE B"/>
    <property type="match status" value="1"/>
</dbReference>
<evidence type="ECO:0000256" key="19">
    <source>
        <dbReference type="PIRSR" id="PIRSR000894-2"/>
    </source>
</evidence>
<evidence type="ECO:0000256" key="8">
    <source>
        <dbReference type="ARBA" id="ARBA00023180"/>
    </source>
</evidence>
<dbReference type="RefSeq" id="XP_007777594.1">
    <property type="nucleotide sequence ID" value="XM_007779404.1"/>
</dbReference>
<feature type="disulfide bond" evidence="19">
    <location>
        <begin position="437"/>
        <end position="445"/>
    </location>
</feature>
<dbReference type="GO" id="GO:0003993">
    <property type="term" value="F:acid phosphatase activity"/>
    <property type="evidence" value="ECO:0007669"/>
    <property type="project" value="TreeGrafter"/>
</dbReference>
<dbReference type="Gene3D" id="3.40.50.1240">
    <property type="entry name" value="Phosphoglycerate mutase-like"/>
    <property type="match status" value="1"/>
</dbReference>
<comment type="catalytic activity">
    <reaction evidence="11">
        <text>1D-myo-inositol 1,2,5,6-tetrakisphosphate + H2O = 1D-myo-inositol 1,2,6-trisphosphate + phosphate</text>
        <dbReference type="Rhea" id="RHEA:77119"/>
        <dbReference type="ChEBI" id="CHEBI:15377"/>
        <dbReference type="ChEBI" id="CHEBI:43474"/>
        <dbReference type="ChEBI" id="CHEBI:195535"/>
        <dbReference type="ChEBI" id="CHEBI:195537"/>
    </reaction>
    <physiologicalReaction direction="left-to-right" evidence="11">
        <dbReference type="Rhea" id="RHEA:77120"/>
    </physiologicalReaction>
</comment>
<dbReference type="GeneID" id="19898809"/>
<evidence type="ECO:0000256" key="15">
    <source>
        <dbReference type="ARBA" id="ARBA00043788"/>
    </source>
</evidence>
<feature type="active site" description="Proton donor" evidence="18">
    <location>
        <position position="363"/>
    </location>
</feature>
<feature type="signal peptide" evidence="20">
    <location>
        <begin position="1"/>
        <end position="22"/>
    </location>
</feature>
<evidence type="ECO:0000256" key="2">
    <source>
        <dbReference type="ARBA" id="ARBA00005375"/>
    </source>
</evidence>
<dbReference type="OMA" id="CRVTFAQ"/>
<evidence type="ECO:0000256" key="7">
    <source>
        <dbReference type="ARBA" id="ARBA00023157"/>
    </source>
</evidence>
<dbReference type="InterPro" id="IPR033379">
    <property type="entry name" value="Acid_Pase_AS"/>
</dbReference>
<dbReference type="SUPFAM" id="SSF53254">
    <property type="entry name" value="Phosphoglycerate mutase-like"/>
    <property type="match status" value="1"/>
</dbReference>
<comment type="subunit">
    <text evidence="3">Monomer.</text>
</comment>
<comment type="catalytic activity">
    <reaction evidence="12">
        <text>1D-myo-inositol 1,2-bisphosphate + H2O = 1D-myo-inositol 2-phosphate + phosphate</text>
        <dbReference type="Rhea" id="RHEA:77135"/>
        <dbReference type="ChEBI" id="CHEBI:15377"/>
        <dbReference type="ChEBI" id="CHEBI:43474"/>
        <dbReference type="ChEBI" id="CHEBI:84142"/>
        <dbReference type="ChEBI" id="CHEBI:195539"/>
    </reaction>
    <physiologicalReaction direction="left-to-right" evidence="12">
        <dbReference type="Rhea" id="RHEA:77136"/>
    </physiologicalReaction>
</comment>
<organism evidence="21 22">
    <name type="scientific">Coniosporium apollinis (strain CBS 100218)</name>
    <name type="common">Rock-inhabiting black yeast</name>
    <dbReference type="NCBI Taxonomy" id="1168221"/>
    <lineage>
        <taxon>Eukaryota</taxon>
        <taxon>Fungi</taxon>
        <taxon>Dikarya</taxon>
        <taxon>Ascomycota</taxon>
        <taxon>Pezizomycotina</taxon>
        <taxon>Dothideomycetes</taxon>
        <taxon>Dothideomycetes incertae sedis</taxon>
        <taxon>Coniosporium</taxon>
    </lineage>
</organism>
<evidence type="ECO:0000256" key="20">
    <source>
        <dbReference type="SAM" id="SignalP"/>
    </source>
</evidence>